<evidence type="ECO:0000313" key="2">
    <source>
        <dbReference type="EMBL" id="CBH16608.1"/>
    </source>
</evidence>
<organism evidence="2 3">
    <name type="scientific">Trypanosoma brucei gambiense (strain MHOM/CI/86/DAL972)</name>
    <dbReference type="NCBI Taxonomy" id="679716"/>
    <lineage>
        <taxon>Eukaryota</taxon>
        <taxon>Discoba</taxon>
        <taxon>Euglenozoa</taxon>
        <taxon>Kinetoplastea</taxon>
        <taxon>Metakinetoplastina</taxon>
        <taxon>Trypanosomatida</taxon>
        <taxon>Trypanosomatidae</taxon>
        <taxon>Trypanosoma</taxon>
    </lineage>
</organism>
<keyword evidence="1" id="KW-0472">Membrane</keyword>
<dbReference type="KEGG" id="tbg:TbgDal_X17110"/>
<accession>D0A050</accession>
<reference evidence="3" key="1">
    <citation type="journal article" date="2010" name="PLoS Negl. Trop. Dis.">
        <title>The genome sequence of Trypanosoma brucei gambiense, causative agent of chronic human african trypanosomiasis.</title>
        <authorList>
            <person name="Jackson A.P."/>
            <person name="Sanders M."/>
            <person name="Berry A."/>
            <person name="McQuillan J."/>
            <person name="Aslett M.A."/>
            <person name="Quail M.A."/>
            <person name="Chukualim B."/>
            <person name="Capewell P."/>
            <person name="MacLeod A."/>
            <person name="Melville S.E."/>
            <person name="Gibson W."/>
            <person name="Barry J.D."/>
            <person name="Berriman M."/>
            <person name="Hertz-Fowler C."/>
        </authorList>
    </citation>
    <scope>NUCLEOTIDE SEQUENCE [LARGE SCALE GENOMIC DNA]</scope>
    <source>
        <strain evidence="3">MHOM/CI/86/DAL972</strain>
    </source>
</reference>
<sequence length="115" mass="13044">MCVLSMLNDWQLLFVIVRAVLIRYVSFPLKVISHKFAVARSLLFIFYSPDMIWAFCWVERPPAVTSAVPNLRRGVTGTVCHKRILSTTSNAVSCPICKRSLNWKVVSGHPHESKV</sequence>
<dbReference type="GeneID" id="23864945"/>
<name>D0A050_TRYB9</name>
<feature type="transmembrane region" description="Helical" evidence="1">
    <location>
        <begin position="12"/>
        <end position="32"/>
    </location>
</feature>
<proteinExistence type="predicted"/>
<protein>
    <submittedName>
        <fullName evidence="2">Uncharacterized protein</fullName>
    </submittedName>
</protein>
<keyword evidence="1" id="KW-1133">Transmembrane helix</keyword>
<keyword evidence="1" id="KW-0812">Transmembrane</keyword>
<dbReference type="Proteomes" id="UP000002316">
    <property type="component" value="Chromosome 10"/>
</dbReference>
<dbReference type="AlphaFoldDB" id="D0A050"/>
<dbReference type="EMBL" id="FN554973">
    <property type="protein sequence ID" value="CBH16608.1"/>
    <property type="molecule type" value="Genomic_DNA"/>
</dbReference>
<dbReference type="RefSeq" id="XP_011778872.1">
    <property type="nucleotide sequence ID" value="XM_011780570.1"/>
</dbReference>
<evidence type="ECO:0000256" key="1">
    <source>
        <dbReference type="SAM" id="Phobius"/>
    </source>
</evidence>
<gene>
    <name evidence="2" type="ORF">TbgDal_X17110</name>
</gene>
<evidence type="ECO:0000313" key="3">
    <source>
        <dbReference type="Proteomes" id="UP000002316"/>
    </source>
</evidence>